<dbReference type="SMART" id="SM00278">
    <property type="entry name" value="HhH1"/>
    <property type="match status" value="2"/>
</dbReference>
<dbReference type="AlphaFoldDB" id="A0A090IVH2"/>
<feature type="compositionally biased region" description="Basic and acidic residues" evidence="1">
    <location>
        <begin position="57"/>
        <end position="66"/>
    </location>
</feature>
<dbReference type="Proteomes" id="UP000040576">
    <property type="component" value="Unassembled WGS sequence"/>
</dbReference>
<protein>
    <recommendedName>
        <fullName evidence="3">Helix-hairpin-helix DNA-binding motif class 1 domain-containing protein</fullName>
    </recommendedName>
</protein>
<organism evidence="4 7">
    <name type="scientific">Caldibacillus thermoamylovorans</name>
    <dbReference type="NCBI Taxonomy" id="35841"/>
    <lineage>
        <taxon>Bacteria</taxon>
        <taxon>Bacillati</taxon>
        <taxon>Bacillota</taxon>
        <taxon>Bacilli</taxon>
        <taxon>Bacillales</taxon>
        <taxon>Bacillaceae</taxon>
        <taxon>Caldibacillus</taxon>
    </lineage>
</organism>
<accession>A0A090IVH2</accession>
<dbReference type="PATRIC" id="fig|35841.7.peg.2340"/>
<gene>
    <name evidence="5" type="ORF">B4167_0951</name>
    <name evidence="4" type="ORF">BT1A1_2275</name>
</gene>
<keyword evidence="2" id="KW-0812">Transmembrane</keyword>
<evidence type="ECO:0000313" key="5">
    <source>
        <dbReference type="EMBL" id="KIO70259.1"/>
    </source>
</evidence>
<evidence type="ECO:0000259" key="3">
    <source>
        <dbReference type="SMART" id="SM00278"/>
    </source>
</evidence>
<evidence type="ECO:0000313" key="7">
    <source>
        <dbReference type="Proteomes" id="UP000040576"/>
    </source>
</evidence>
<evidence type="ECO:0000313" key="4">
    <source>
        <dbReference type="EMBL" id="CEE02096.1"/>
    </source>
</evidence>
<dbReference type="GO" id="GO:0003677">
    <property type="term" value="F:DNA binding"/>
    <property type="evidence" value="ECO:0007669"/>
    <property type="project" value="InterPro"/>
</dbReference>
<dbReference type="Gene3D" id="1.10.150.310">
    <property type="entry name" value="Tex RuvX-like domain-like"/>
    <property type="match status" value="1"/>
</dbReference>
<evidence type="ECO:0000256" key="1">
    <source>
        <dbReference type="SAM" id="MobiDB-lite"/>
    </source>
</evidence>
<dbReference type="GO" id="GO:0006281">
    <property type="term" value="P:DNA repair"/>
    <property type="evidence" value="ECO:0007669"/>
    <property type="project" value="InterPro"/>
</dbReference>
<dbReference type="PANTHER" id="PTHR21180">
    <property type="entry name" value="ENDONUCLEASE/EXONUCLEASE/PHOSPHATASE FAMILY DOMAIN-CONTAINING PROTEIN 1"/>
    <property type="match status" value="1"/>
</dbReference>
<name>A0A090IVH2_9BACI</name>
<feature type="domain" description="Helix-hairpin-helix DNA-binding motif class 1" evidence="3">
    <location>
        <begin position="170"/>
        <end position="189"/>
    </location>
</feature>
<dbReference type="InterPro" id="IPR010994">
    <property type="entry name" value="RuvA_2-like"/>
</dbReference>
<dbReference type="SUPFAM" id="SSF47781">
    <property type="entry name" value="RuvA domain 2-like"/>
    <property type="match status" value="1"/>
</dbReference>
<proteinExistence type="predicted"/>
<dbReference type="Gene3D" id="3.10.560.10">
    <property type="entry name" value="Outer membrane lipoprotein wza domain like"/>
    <property type="match status" value="1"/>
</dbReference>
<dbReference type="EMBL" id="JXLU01000147">
    <property type="protein sequence ID" value="KIO70259.1"/>
    <property type="molecule type" value="Genomic_DNA"/>
</dbReference>
<keyword evidence="7" id="KW-1185">Reference proteome</keyword>
<dbReference type="Pfam" id="PF10531">
    <property type="entry name" value="SLBB"/>
    <property type="match status" value="1"/>
</dbReference>
<dbReference type="InterPro" id="IPR004509">
    <property type="entry name" value="Competence_ComEA_HhH"/>
</dbReference>
<dbReference type="InterPro" id="IPR019554">
    <property type="entry name" value="Soluble_ligand-bd"/>
</dbReference>
<evidence type="ECO:0000256" key="2">
    <source>
        <dbReference type="SAM" id="Phobius"/>
    </source>
</evidence>
<dbReference type="GO" id="GO:0015628">
    <property type="term" value="P:protein secretion by the type II secretion system"/>
    <property type="evidence" value="ECO:0007669"/>
    <property type="project" value="TreeGrafter"/>
</dbReference>
<reference evidence="4 7" key="1">
    <citation type="submission" date="2014-07" db="EMBL/GenBank/DDBJ databases">
        <authorList>
            <person name="Wibberg Daniel"/>
        </authorList>
    </citation>
    <scope>NUCLEOTIDE SEQUENCE [LARGE SCALE GENOMIC DNA]</scope>
</reference>
<dbReference type="Pfam" id="PF12836">
    <property type="entry name" value="HHH_3"/>
    <property type="match status" value="1"/>
</dbReference>
<feature type="domain" description="Helix-hairpin-helix DNA-binding motif class 1" evidence="3">
    <location>
        <begin position="200"/>
        <end position="219"/>
    </location>
</feature>
<dbReference type="EMBL" id="CCRF01000064">
    <property type="protein sequence ID" value="CEE02096.1"/>
    <property type="molecule type" value="Genomic_DNA"/>
</dbReference>
<dbReference type="GO" id="GO:0015627">
    <property type="term" value="C:type II protein secretion system complex"/>
    <property type="evidence" value="ECO:0007669"/>
    <property type="project" value="TreeGrafter"/>
</dbReference>
<keyword evidence="2" id="KW-1133">Transmembrane helix</keyword>
<dbReference type="Proteomes" id="UP000032076">
    <property type="component" value="Unassembled WGS sequence"/>
</dbReference>
<feature type="region of interest" description="Disordered" evidence="1">
    <location>
        <begin position="54"/>
        <end position="77"/>
    </location>
</feature>
<evidence type="ECO:0000313" key="6">
    <source>
        <dbReference type="Proteomes" id="UP000032076"/>
    </source>
</evidence>
<dbReference type="RefSeq" id="WP_051989106.1">
    <property type="nucleotide sequence ID" value="NZ_CCRF01000064.1"/>
</dbReference>
<sequence>MTKGQMFIQWVQEKKQWLIIGLVCVGAAIFYLYNQNDDVDLIKRQEVISEDIVAENDSQKEQEHPNSNDSAASSKSQPMKVDIKGAVMNPGVYTVTGNERVIDIIEKAGGLLDDADIVKVNLSQKVMDEMVIYIPKIGEEVLAAENIPVNSGSQSSGGDGKVNINQADASALDSLPGIGPSKAEAIIEYRETNGPFQKVEDLMNISGIGEKTFEKLKDQITVQ</sequence>
<feature type="compositionally biased region" description="Polar residues" evidence="1">
    <location>
        <begin position="67"/>
        <end position="77"/>
    </location>
</feature>
<feature type="transmembrane region" description="Helical" evidence="2">
    <location>
        <begin position="16"/>
        <end position="34"/>
    </location>
</feature>
<dbReference type="InterPro" id="IPR051675">
    <property type="entry name" value="Endo/Exo/Phosphatase_dom_1"/>
</dbReference>
<dbReference type="NCBIfam" id="TIGR00426">
    <property type="entry name" value="competence protein ComEA helix-hairpin-helix repeat region"/>
    <property type="match status" value="1"/>
</dbReference>
<dbReference type="InterPro" id="IPR003583">
    <property type="entry name" value="Hlx-hairpin-Hlx_DNA-bd_motif"/>
</dbReference>
<keyword evidence="2" id="KW-0472">Membrane</keyword>
<reference evidence="5 6" key="2">
    <citation type="submission" date="2015-01" db="EMBL/GenBank/DDBJ databases">
        <title>Draft Genome Sequences of Four Bacillus thermoamylovorans Strains, Isolated From Food Products.</title>
        <authorList>
            <person name="Krawcyk A.O."/>
            <person name="Berendsen E.M."/>
            <person name="Eijlander R.T."/>
            <person name="de Jong A."/>
            <person name="Wells-Bennik M."/>
            <person name="Kuipers O.P."/>
        </authorList>
    </citation>
    <scope>NUCLEOTIDE SEQUENCE [LARGE SCALE GENOMIC DNA]</scope>
    <source>
        <strain evidence="5 6">B4167</strain>
    </source>
</reference>
<dbReference type="PANTHER" id="PTHR21180:SF32">
    <property type="entry name" value="ENDONUCLEASE_EXONUCLEASE_PHOSPHATASE FAMILY DOMAIN-CONTAINING PROTEIN 1"/>
    <property type="match status" value="1"/>
</dbReference>